<proteinExistence type="predicted"/>
<accession>A0ABS9Z206</accession>
<reference evidence="1" key="1">
    <citation type="journal article" date="2022" name="ISME J.">
        <title>Identification of active gaseous-alkane degraders at natural gas seeps.</title>
        <authorList>
            <person name="Farhan Ul Haque M."/>
            <person name="Hernandez M."/>
            <person name="Crombie A.T."/>
            <person name="Murrell J.C."/>
        </authorList>
    </citation>
    <scope>NUCLEOTIDE SEQUENCE</scope>
    <source>
        <strain evidence="1">PC2</strain>
    </source>
</reference>
<comment type="caution">
    <text evidence="1">The sequence shown here is derived from an EMBL/GenBank/DDBJ whole genome shotgun (WGS) entry which is preliminary data.</text>
</comment>
<dbReference type="Proteomes" id="UP001139104">
    <property type="component" value="Unassembled WGS sequence"/>
</dbReference>
<evidence type="ECO:0000313" key="1">
    <source>
        <dbReference type="EMBL" id="MCI4681679.1"/>
    </source>
</evidence>
<keyword evidence="2" id="KW-1185">Reference proteome</keyword>
<evidence type="ECO:0000313" key="2">
    <source>
        <dbReference type="Proteomes" id="UP001139104"/>
    </source>
</evidence>
<dbReference type="RefSeq" id="WP_243065728.1">
    <property type="nucleotide sequence ID" value="NZ_JAIVFK010000017.1"/>
</dbReference>
<protein>
    <submittedName>
        <fullName evidence="1">Uncharacterized protein</fullName>
    </submittedName>
</protein>
<name>A0ABS9Z206_9HYPH</name>
<dbReference type="EMBL" id="JAIVFP010000001">
    <property type="protein sequence ID" value="MCI4681679.1"/>
    <property type="molecule type" value="Genomic_DNA"/>
</dbReference>
<sequence>MSQNLTLAQTHAWSLAKTLMVCVTLFKSDGGYGVLPSDEFDGDPAMILFEYDPWTR</sequence>
<organism evidence="1 2">
    <name type="scientific">Candidatus Rhodoblastus alkanivorans</name>
    <dbReference type="NCBI Taxonomy" id="2954117"/>
    <lineage>
        <taxon>Bacteria</taxon>
        <taxon>Pseudomonadati</taxon>
        <taxon>Pseudomonadota</taxon>
        <taxon>Alphaproteobacteria</taxon>
        <taxon>Hyphomicrobiales</taxon>
        <taxon>Rhodoblastaceae</taxon>
        <taxon>Rhodoblastus</taxon>
    </lineage>
</organism>
<gene>
    <name evidence="1" type="ORF">K2U94_02665</name>
</gene>